<evidence type="ECO:0000259" key="11">
    <source>
        <dbReference type="PROSITE" id="PS51293"/>
    </source>
</evidence>
<evidence type="ECO:0000313" key="14">
    <source>
        <dbReference type="Proteomes" id="UP000001460"/>
    </source>
</evidence>
<evidence type="ECO:0000256" key="7">
    <source>
        <dbReference type="ARBA" id="ARBA00023125"/>
    </source>
</evidence>
<protein>
    <submittedName>
        <fullName evidence="13">Myb-like DNA-binding domain-containing protein</fullName>
    </submittedName>
</protein>
<organism evidence="13 14">
    <name type="scientific">Cryptosporidium muris (strain RN66)</name>
    <dbReference type="NCBI Taxonomy" id="441375"/>
    <lineage>
        <taxon>Eukaryota</taxon>
        <taxon>Sar</taxon>
        <taxon>Alveolata</taxon>
        <taxon>Apicomplexa</taxon>
        <taxon>Conoidasida</taxon>
        <taxon>Coccidia</taxon>
        <taxon>Eucoccidiorida</taxon>
        <taxon>Eimeriorina</taxon>
        <taxon>Cryptosporidiidae</taxon>
        <taxon>Cryptosporidium</taxon>
    </lineage>
</organism>
<dbReference type="GO" id="GO:0003677">
    <property type="term" value="F:DNA binding"/>
    <property type="evidence" value="ECO:0007669"/>
    <property type="project" value="UniProtKB-KW"/>
</dbReference>
<dbReference type="VEuPathDB" id="CryptoDB:CMU_002980"/>
<keyword evidence="2" id="KW-0479">Metal-binding</keyword>
<dbReference type="PROSITE" id="PS51293">
    <property type="entry name" value="SANT"/>
    <property type="match status" value="1"/>
</dbReference>
<dbReference type="eggNOG" id="KOG0724">
    <property type="taxonomic scope" value="Eukaryota"/>
</dbReference>
<feature type="domain" description="HTH myb-type" evidence="12">
    <location>
        <begin position="57"/>
        <end position="105"/>
    </location>
</feature>
<feature type="domain" description="SANT" evidence="11">
    <location>
        <begin position="54"/>
        <end position="105"/>
    </location>
</feature>
<evidence type="ECO:0000259" key="10">
    <source>
        <dbReference type="PROSITE" id="PS50090"/>
    </source>
</evidence>
<dbReference type="GO" id="GO:0006508">
    <property type="term" value="P:proteolysis"/>
    <property type="evidence" value="ECO:0007669"/>
    <property type="project" value="UniProtKB-KW"/>
</dbReference>
<keyword evidence="6" id="KW-0482">Metalloprotease</keyword>
<keyword evidence="7" id="KW-0238">DNA-binding</keyword>
<dbReference type="SUPFAM" id="SSF46689">
    <property type="entry name" value="Homeodomain-like"/>
    <property type="match status" value="1"/>
</dbReference>
<keyword evidence="4" id="KW-0862">Zinc</keyword>
<keyword evidence="3" id="KW-0378">Hydrolase</keyword>
<keyword evidence="9" id="KW-0539">Nucleus</keyword>
<evidence type="ECO:0000256" key="3">
    <source>
        <dbReference type="ARBA" id="ARBA00022801"/>
    </source>
</evidence>
<proteinExistence type="predicted"/>
<name>B6AJS7_CRYMR</name>
<dbReference type="InterPro" id="IPR006447">
    <property type="entry name" value="Myb_dom_plants"/>
</dbReference>
<dbReference type="GO" id="GO:0008237">
    <property type="term" value="F:metallopeptidase activity"/>
    <property type="evidence" value="ECO:0007669"/>
    <property type="project" value="UniProtKB-KW"/>
</dbReference>
<dbReference type="InterPro" id="IPR009057">
    <property type="entry name" value="Homeodomain-like_sf"/>
</dbReference>
<dbReference type="SMART" id="SM00717">
    <property type="entry name" value="SANT"/>
    <property type="match status" value="1"/>
</dbReference>
<dbReference type="InterPro" id="IPR001005">
    <property type="entry name" value="SANT/Myb"/>
</dbReference>
<keyword evidence="1" id="KW-0645">Protease</keyword>
<dbReference type="PANTHER" id="PTHR12802:SF155">
    <property type="entry name" value="DEUBIQUITINASE MYSM1"/>
    <property type="match status" value="1"/>
</dbReference>
<evidence type="ECO:0000256" key="2">
    <source>
        <dbReference type="ARBA" id="ARBA00022723"/>
    </source>
</evidence>
<accession>B6AJS7</accession>
<dbReference type="RefSeq" id="XP_002142817.1">
    <property type="nucleotide sequence ID" value="XM_002142781.1"/>
</dbReference>
<dbReference type="NCBIfam" id="TIGR01557">
    <property type="entry name" value="myb_SHAQKYF"/>
    <property type="match status" value="1"/>
</dbReference>
<dbReference type="CDD" id="cd00167">
    <property type="entry name" value="SANT"/>
    <property type="match status" value="1"/>
</dbReference>
<sequence length="389" mass="43899">MMNYIIGDESSEHDISGYNEEDILSGEYVKRRYDGIEDECYDKITRKKRYVLGQNVGKWTDEEHHRFVAALKKFGRNWTLVQQEVKSRTLVQIRSHAQKYFLKKVRGITPSTVLMDSKLVSTASDGIVPTWLLQDDSNYANKSSINNVHNSNNNKLLVYDETSRLDGHEEIRKQEYKPIDIYKNNFTESSLLIDNHTERKPKYTCITNCNIQRQVVNNKVPLSDICLASSTNFANSTASTTVSSPASIGPEKNYNNIPSLPFDMVMPSISDFKNSNVVINPTVSLSQCDAPWPLTSDPQFIKHHDIDNNVILASSPSSSTSTYLDFDPNVDIAKSSQYNPGTPKVSSYICTTLSDFVFCGDNMDPDSIDNYINLKDNSILDNDDVIALL</sequence>
<dbReference type="InterPro" id="IPR017884">
    <property type="entry name" value="SANT_dom"/>
</dbReference>
<dbReference type="OrthoDB" id="342406at2759"/>
<keyword evidence="14" id="KW-1185">Reference proteome</keyword>
<dbReference type="Proteomes" id="UP000001460">
    <property type="component" value="Unassembled WGS sequence"/>
</dbReference>
<dbReference type="PANTHER" id="PTHR12802">
    <property type="entry name" value="SWI/SNF COMPLEX-RELATED"/>
    <property type="match status" value="1"/>
</dbReference>
<reference evidence="13" key="1">
    <citation type="submission" date="2008-06" db="EMBL/GenBank/DDBJ databases">
        <authorList>
            <person name="Lorenzi H."/>
            <person name="Inman J."/>
            <person name="Miller J."/>
            <person name="Schobel S."/>
            <person name="Amedeo P."/>
            <person name="Caler E.V."/>
            <person name="da Silva J."/>
        </authorList>
    </citation>
    <scope>NUCLEOTIDE SEQUENCE [LARGE SCALE GENOMIC DNA]</scope>
    <source>
        <strain evidence="13">RN66</strain>
    </source>
</reference>
<dbReference type="InterPro" id="IPR017930">
    <property type="entry name" value="Myb_dom"/>
</dbReference>
<dbReference type="GO" id="GO:0046872">
    <property type="term" value="F:metal ion binding"/>
    <property type="evidence" value="ECO:0007669"/>
    <property type="project" value="UniProtKB-KW"/>
</dbReference>
<dbReference type="STRING" id="441375.B6AJS7"/>
<dbReference type="GeneID" id="6997947"/>
<evidence type="ECO:0000256" key="9">
    <source>
        <dbReference type="ARBA" id="ARBA00023242"/>
    </source>
</evidence>
<evidence type="ECO:0000256" key="8">
    <source>
        <dbReference type="ARBA" id="ARBA00023163"/>
    </source>
</evidence>
<dbReference type="OMA" id="IDNHTER"/>
<evidence type="ECO:0000256" key="5">
    <source>
        <dbReference type="ARBA" id="ARBA00023015"/>
    </source>
</evidence>
<dbReference type="AlphaFoldDB" id="B6AJS7"/>
<gene>
    <name evidence="13" type="ORF">CMU_002980</name>
</gene>
<dbReference type="PROSITE" id="PS51294">
    <property type="entry name" value="HTH_MYB"/>
    <property type="match status" value="1"/>
</dbReference>
<evidence type="ECO:0000256" key="6">
    <source>
        <dbReference type="ARBA" id="ARBA00023049"/>
    </source>
</evidence>
<evidence type="ECO:0000259" key="12">
    <source>
        <dbReference type="PROSITE" id="PS51294"/>
    </source>
</evidence>
<evidence type="ECO:0000313" key="13">
    <source>
        <dbReference type="EMBL" id="EEA08468.1"/>
    </source>
</evidence>
<dbReference type="Pfam" id="PF00249">
    <property type="entry name" value="Myb_DNA-binding"/>
    <property type="match status" value="1"/>
</dbReference>
<keyword evidence="5" id="KW-0805">Transcription regulation</keyword>
<dbReference type="Gene3D" id="1.10.10.60">
    <property type="entry name" value="Homeodomain-like"/>
    <property type="match status" value="1"/>
</dbReference>
<dbReference type="FunFam" id="1.10.10.60:FF:000151">
    <property type="entry name" value="histone H2A deubiquitinase MYSM1 isoform X2"/>
    <property type="match status" value="1"/>
</dbReference>
<feature type="domain" description="Myb-like" evidence="10">
    <location>
        <begin position="57"/>
        <end position="101"/>
    </location>
</feature>
<dbReference type="EMBL" id="DS989740">
    <property type="protein sequence ID" value="EEA08468.1"/>
    <property type="molecule type" value="Genomic_DNA"/>
</dbReference>
<evidence type="ECO:0000256" key="4">
    <source>
        <dbReference type="ARBA" id="ARBA00022833"/>
    </source>
</evidence>
<keyword evidence="8" id="KW-0804">Transcription</keyword>
<evidence type="ECO:0000256" key="1">
    <source>
        <dbReference type="ARBA" id="ARBA00022670"/>
    </source>
</evidence>
<dbReference type="PROSITE" id="PS50090">
    <property type="entry name" value="MYB_LIKE"/>
    <property type="match status" value="1"/>
</dbReference>